<evidence type="ECO:0000256" key="2">
    <source>
        <dbReference type="ARBA" id="ARBA00023002"/>
    </source>
</evidence>
<proteinExistence type="predicted"/>
<evidence type="ECO:0000259" key="4">
    <source>
        <dbReference type="SMART" id="SM00861"/>
    </source>
</evidence>
<dbReference type="EC" id="1.2.4.4" evidence="5"/>
<protein>
    <submittedName>
        <fullName evidence="5">2-oxoisovalerate dehydrogenase subunit beta</fullName>
        <ecNumber evidence="5">1.2.4.4</ecNumber>
    </submittedName>
</protein>
<evidence type="ECO:0000313" key="5">
    <source>
        <dbReference type="EMBL" id="SPF45724.1"/>
    </source>
</evidence>
<dbReference type="InterPro" id="IPR009014">
    <property type="entry name" value="Transketo_C/PFOR_II"/>
</dbReference>
<dbReference type="Pfam" id="PF02779">
    <property type="entry name" value="Transket_pyr"/>
    <property type="match status" value="1"/>
</dbReference>
<feature type="domain" description="Transketolase-like pyrimidine-binding" evidence="4">
    <location>
        <begin position="3"/>
        <end position="176"/>
    </location>
</feature>
<dbReference type="OrthoDB" id="9771835at2"/>
<dbReference type="InterPro" id="IPR033248">
    <property type="entry name" value="Transketolase_C"/>
</dbReference>
<dbReference type="InterPro" id="IPR005475">
    <property type="entry name" value="Transketolase-like_Pyr-bd"/>
</dbReference>
<dbReference type="CDD" id="cd07036">
    <property type="entry name" value="TPP_PYR_E1-PDHc-beta_like"/>
    <property type="match status" value="1"/>
</dbReference>
<dbReference type="PANTHER" id="PTHR43257">
    <property type="entry name" value="PYRUVATE DEHYDROGENASE E1 COMPONENT BETA SUBUNIT"/>
    <property type="match status" value="1"/>
</dbReference>
<keyword evidence="3" id="KW-0786">Thiamine pyrophosphate</keyword>
<evidence type="ECO:0000256" key="1">
    <source>
        <dbReference type="ARBA" id="ARBA00001964"/>
    </source>
</evidence>
<dbReference type="AlphaFoldDB" id="A0A2U3L1B6"/>
<reference evidence="6" key="1">
    <citation type="submission" date="2018-02" db="EMBL/GenBank/DDBJ databases">
        <authorList>
            <person name="Hausmann B."/>
        </authorList>
    </citation>
    <scope>NUCLEOTIDE SEQUENCE [LARGE SCALE GENOMIC DNA]</scope>
    <source>
        <strain evidence="6">Peat soil MAG SbA1</strain>
    </source>
</reference>
<evidence type="ECO:0000256" key="3">
    <source>
        <dbReference type="ARBA" id="ARBA00023052"/>
    </source>
</evidence>
<dbReference type="PANTHER" id="PTHR43257:SF2">
    <property type="entry name" value="PYRUVATE DEHYDROGENASE E1 COMPONENT SUBUNIT BETA"/>
    <property type="match status" value="1"/>
</dbReference>
<dbReference type="InterPro" id="IPR029061">
    <property type="entry name" value="THDP-binding"/>
</dbReference>
<dbReference type="SMART" id="SM00861">
    <property type="entry name" value="Transket_pyr"/>
    <property type="match status" value="1"/>
</dbReference>
<accession>A0A2U3L1B6</accession>
<dbReference type="SUPFAM" id="SSF52518">
    <property type="entry name" value="Thiamin diphosphate-binding fold (THDP-binding)"/>
    <property type="match status" value="1"/>
</dbReference>
<gene>
    <name evidence="5" type="primary">bfmBAB</name>
    <name evidence="5" type="ORF">SBA1_600027</name>
</gene>
<dbReference type="NCBIfam" id="NF006667">
    <property type="entry name" value="PRK09212.1"/>
    <property type="match status" value="1"/>
</dbReference>
<organism evidence="5 6">
    <name type="scientific">Candidatus Sulfotelmatobacter kueseliae</name>
    <dbReference type="NCBI Taxonomy" id="2042962"/>
    <lineage>
        <taxon>Bacteria</taxon>
        <taxon>Pseudomonadati</taxon>
        <taxon>Acidobacteriota</taxon>
        <taxon>Terriglobia</taxon>
        <taxon>Terriglobales</taxon>
        <taxon>Candidatus Korobacteraceae</taxon>
        <taxon>Candidatus Sulfotelmatobacter</taxon>
    </lineage>
</organism>
<keyword evidence="2 5" id="KW-0560">Oxidoreductase</keyword>
<dbReference type="EMBL" id="OMOD01000156">
    <property type="protein sequence ID" value="SPF45724.1"/>
    <property type="molecule type" value="Genomic_DNA"/>
</dbReference>
<dbReference type="FunFam" id="3.40.50.920:FF:000001">
    <property type="entry name" value="Pyruvate dehydrogenase E1 beta subunit"/>
    <property type="match status" value="1"/>
</dbReference>
<sequence length="323" mass="35718">MFLTYLEAIRQGIWEEMERDPTVFCLGEDIGVYGGAFKVTDGFIDRFGPERVIDTPIAESAIVGAAFGASLTGMRPVAEFQFMDFIGCAFNQISNMVAKTHYLWGAPVPLVLRGPSGGYVHGGPFHSQNPEMWFVHNPGLKVICPATPYDAKGLIKAAIRDNNPCVFFEHKYLYRRIKEEVPAEDYVVPIGKARVAREGRHLSIITYAAMVHTALEAAETLSQEGIDLEIVDLRTVAPLDREAIAETVKKTNKVIILHEHSRTGGLAGEIAAVVNEEVFDSLDGPIVRIAGLDSAIPFSPPQEQYYLPKVEDVVREARRLKAY</sequence>
<evidence type="ECO:0000313" key="6">
    <source>
        <dbReference type="Proteomes" id="UP000238701"/>
    </source>
</evidence>
<name>A0A2U3L1B6_9BACT</name>
<dbReference type="Pfam" id="PF02780">
    <property type="entry name" value="Transketolase_C"/>
    <property type="match status" value="1"/>
</dbReference>
<comment type="cofactor">
    <cofactor evidence="1">
        <name>thiamine diphosphate</name>
        <dbReference type="ChEBI" id="CHEBI:58937"/>
    </cofactor>
</comment>
<dbReference type="SUPFAM" id="SSF52922">
    <property type="entry name" value="TK C-terminal domain-like"/>
    <property type="match status" value="1"/>
</dbReference>
<dbReference type="FunFam" id="3.40.50.970:FF:000001">
    <property type="entry name" value="Pyruvate dehydrogenase E1 beta subunit"/>
    <property type="match status" value="1"/>
</dbReference>
<dbReference type="Gene3D" id="3.40.50.970">
    <property type="match status" value="1"/>
</dbReference>
<dbReference type="Proteomes" id="UP000238701">
    <property type="component" value="Unassembled WGS sequence"/>
</dbReference>
<dbReference type="Gene3D" id="3.40.50.920">
    <property type="match status" value="1"/>
</dbReference>
<dbReference type="GO" id="GO:0003863">
    <property type="term" value="F:branched-chain 2-oxo acid dehydrogenase activity"/>
    <property type="evidence" value="ECO:0007669"/>
    <property type="project" value="UniProtKB-EC"/>
</dbReference>